<gene>
    <name evidence="1" type="ORF">Ga0074812_10854</name>
</gene>
<evidence type="ECO:0000313" key="1">
    <source>
        <dbReference type="EMBL" id="CUU56526.1"/>
    </source>
</evidence>
<dbReference type="EMBL" id="FAOZ01000008">
    <property type="protein sequence ID" value="CUU56526.1"/>
    <property type="molecule type" value="Genomic_DNA"/>
</dbReference>
<dbReference type="PANTHER" id="PTHR31793">
    <property type="entry name" value="4-HYDROXYBENZOYL-COA THIOESTERASE FAMILY MEMBER"/>
    <property type="match status" value="1"/>
</dbReference>
<dbReference type="SUPFAM" id="SSF54637">
    <property type="entry name" value="Thioesterase/thiol ester dehydrase-isomerase"/>
    <property type="match status" value="1"/>
</dbReference>
<dbReference type="InterPro" id="IPR029069">
    <property type="entry name" value="HotDog_dom_sf"/>
</dbReference>
<dbReference type="InterPro" id="IPR050563">
    <property type="entry name" value="4-hydroxybenzoyl-CoA_TE"/>
</dbReference>
<name>A0A0S4QNA8_9ACTN</name>
<dbReference type="PANTHER" id="PTHR31793:SF2">
    <property type="entry name" value="BLR1345 PROTEIN"/>
    <property type="match status" value="1"/>
</dbReference>
<organism evidence="1 2">
    <name type="scientific">Parafrankia irregularis</name>
    <dbReference type="NCBI Taxonomy" id="795642"/>
    <lineage>
        <taxon>Bacteria</taxon>
        <taxon>Bacillati</taxon>
        <taxon>Actinomycetota</taxon>
        <taxon>Actinomycetes</taxon>
        <taxon>Frankiales</taxon>
        <taxon>Frankiaceae</taxon>
        <taxon>Parafrankia</taxon>
    </lineage>
</organism>
<protein>
    <submittedName>
        <fullName evidence="1">Acyl-CoA thioester hydrolase</fullName>
    </submittedName>
</protein>
<dbReference type="RefSeq" id="WP_091277047.1">
    <property type="nucleotide sequence ID" value="NZ_FAOZ01000008.1"/>
</dbReference>
<evidence type="ECO:0000313" key="2">
    <source>
        <dbReference type="Proteomes" id="UP000198802"/>
    </source>
</evidence>
<sequence>MTSPTTHALSWELVRQVPSLVEAKVEPEFIDFNGHMNVRYYLDKGAEGADQLCRAVGIDEAYRRDRRMGVFTAEHHLRYLSELQAGDAFSVHARVLDCSDKVTHLMAFLVDQARERLSCTVEIVLVHVGLDDRRPRPFPEDVAAGWDRLVHESRALPWDAPVCGSMGVRR</sequence>
<dbReference type="Proteomes" id="UP000198802">
    <property type="component" value="Unassembled WGS sequence"/>
</dbReference>
<dbReference type="GO" id="GO:0047617">
    <property type="term" value="F:fatty acyl-CoA hydrolase activity"/>
    <property type="evidence" value="ECO:0007669"/>
    <property type="project" value="TreeGrafter"/>
</dbReference>
<accession>A0A0S4QNA8</accession>
<dbReference type="CDD" id="cd00586">
    <property type="entry name" value="4HBT"/>
    <property type="match status" value="1"/>
</dbReference>
<keyword evidence="1" id="KW-0378">Hydrolase</keyword>
<dbReference type="AlphaFoldDB" id="A0A0S4QNA8"/>
<reference evidence="2" key="1">
    <citation type="submission" date="2015-11" db="EMBL/GenBank/DDBJ databases">
        <authorList>
            <person name="Varghese N."/>
        </authorList>
    </citation>
    <scope>NUCLEOTIDE SEQUENCE [LARGE SCALE GENOMIC DNA]</scope>
    <source>
        <strain evidence="2">DSM 45899</strain>
    </source>
</reference>
<keyword evidence="2" id="KW-1185">Reference proteome</keyword>
<dbReference type="Gene3D" id="3.10.129.10">
    <property type="entry name" value="Hotdog Thioesterase"/>
    <property type="match status" value="1"/>
</dbReference>
<proteinExistence type="predicted"/>
<dbReference type="Pfam" id="PF13279">
    <property type="entry name" value="4HBT_2"/>
    <property type="match status" value="1"/>
</dbReference>